<name>A0A0Q3H444_BRADI</name>
<feature type="compositionally biased region" description="Basic and acidic residues" evidence="1">
    <location>
        <begin position="102"/>
        <end position="114"/>
    </location>
</feature>
<reference evidence="2" key="2">
    <citation type="submission" date="2017-06" db="EMBL/GenBank/DDBJ databases">
        <title>WGS assembly of Brachypodium distachyon.</title>
        <authorList>
            <consortium name="The International Brachypodium Initiative"/>
            <person name="Lucas S."/>
            <person name="Harmon-Smith M."/>
            <person name="Lail K."/>
            <person name="Tice H."/>
            <person name="Grimwood J."/>
            <person name="Bruce D."/>
            <person name="Barry K."/>
            <person name="Shu S."/>
            <person name="Lindquist E."/>
            <person name="Wang M."/>
            <person name="Pitluck S."/>
            <person name="Vogel J.P."/>
            <person name="Garvin D.F."/>
            <person name="Mockler T.C."/>
            <person name="Schmutz J."/>
            <person name="Rokhsar D."/>
            <person name="Bevan M.W."/>
        </authorList>
    </citation>
    <scope>NUCLEOTIDE SEQUENCE</scope>
    <source>
        <strain evidence="2">Bd21</strain>
    </source>
</reference>
<dbReference type="OrthoDB" id="692008at2759"/>
<accession>A0A0Q3H444</accession>
<dbReference type="KEGG" id="bdi:100824930"/>
<dbReference type="AlphaFoldDB" id="A0A0Q3H444"/>
<organism evidence="2">
    <name type="scientific">Brachypodium distachyon</name>
    <name type="common">Purple false brome</name>
    <name type="synonym">Trachynia distachya</name>
    <dbReference type="NCBI Taxonomy" id="15368"/>
    <lineage>
        <taxon>Eukaryota</taxon>
        <taxon>Viridiplantae</taxon>
        <taxon>Streptophyta</taxon>
        <taxon>Embryophyta</taxon>
        <taxon>Tracheophyta</taxon>
        <taxon>Spermatophyta</taxon>
        <taxon>Magnoliopsida</taxon>
        <taxon>Liliopsida</taxon>
        <taxon>Poales</taxon>
        <taxon>Poaceae</taxon>
        <taxon>BOP clade</taxon>
        <taxon>Pooideae</taxon>
        <taxon>Stipodae</taxon>
        <taxon>Brachypodieae</taxon>
        <taxon>Brachypodium</taxon>
    </lineage>
</organism>
<dbReference type="STRING" id="15368.A0A0Q3H444"/>
<proteinExistence type="predicted"/>
<evidence type="ECO:0000313" key="4">
    <source>
        <dbReference type="Proteomes" id="UP000008810"/>
    </source>
</evidence>
<evidence type="ECO:0000256" key="1">
    <source>
        <dbReference type="SAM" id="MobiDB-lite"/>
    </source>
</evidence>
<feature type="compositionally biased region" description="Basic residues" evidence="1">
    <location>
        <begin position="89"/>
        <end position="101"/>
    </location>
</feature>
<dbReference type="EnsemblPlants" id="KQJ88210">
    <property type="protein sequence ID" value="KQJ88210"/>
    <property type="gene ID" value="BRADI_4g16420v3"/>
</dbReference>
<feature type="region of interest" description="Disordered" evidence="1">
    <location>
        <begin position="47"/>
        <end position="114"/>
    </location>
</feature>
<dbReference type="GeneID" id="100824930"/>
<reference evidence="2 3" key="1">
    <citation type="journal article" date="2010" name="Nature">
        <title>Genome sequencing and analysis of the model grass Brachypodium distachyon.</title>
        <authorList>
            <consortium name="International Brachypodium Initiative"/>
        </authorList>
    </citation>
    <scope>NUCLEOTIDE SEQUENCE [LARGE SCALE GENOMIC DNA]</scope>
    <source>
        <strain evidence="2">Bd21</strain>
        <strain evidence="3">cv. Bd21</strain>
    </source>
</reference>
<dbReference type="Gramene" id="KQJ88210">
    <property type="protein sequence ID" value="KQJ88210"/>
    <property type="gene ID" value="BRADI_4g16420v3"/>
</dbReference>
<dbReference type="RefSeq" id="XP_003575965.1">
    <property type="nucleotide sequence ID" value="XM_003575917.4"/>
</dbReference>
<reference evidence="3" key="3">
    <citation type="submission" date="2018-08" db="UniProtKB">
        <authorList>
            <consortium name="EnsemblPlants"/>
        </authorList>
    </citation>
    <scope>IDENTIFICATION</scope>
    <source>
        <strain evidence="3">cv. Bd21</strain>
    </source>
</reference>
<sequence length="114" mass="12473">MLPSSPPAAAAYTAAQLKQMRAQCIVFLAFKNQQQPRKLHLEIALDGCVPPGHGEGDGETSSSSQASYSYAVELPPPHLLPISELRLSPRGHRRPRRRGVSPRHEDHAPAPHDE</sequence>
<evidence type="ECO:0000313" key="3">
    <source>
        <dbReference type="EnsemblPlants" id="KQJ88210"/>
    </source>
</evidence>
<gene>
    <name evidence="3" type="primary">LOC100824930</name>
    <name evidence="2" type="ORF">BRADI_4g16420v3</name>
</gene>
<feature type="compositionally biased region" description="Low complexity" evidence="1">
    <location>
        <begin position="61"/>
        <end position="71"/>
    </location>
</feature>
<dbReference type="Proteomes" id="UP000008810">
    <property type="component" value="Chromosome 4"/>
</dbReference>
<dbReference type="EMBL" id="CM000883">
    <property type="protein sequence ID" value="KQJ88210.1"/>
    <property type="molecule type" value="Genomic_DNA"/>
</dbReference>
<dbReference type="ExpressionAtlas" id="A0A0Q3H444">
    <property type="expression patterns" value="differential"/>
</dbReference>
<protein>
    <submittedName>
        <fullName evidence="2 3">Uncharacterized protein</fullName>
    </submittedName>
</protein>
<keyword evidence="4" id="KW-1185">Reference proteome</keyword>
<evidence type="ECO:0000313" key="2">
    <source>
        <dbReference type="EMBL" id="KQJ88210.1"/>
    </source>
</evidence>